<dbReference type="EMBL" id="FQ312005">
    <property type="protein sequence ID" value="CBW27135.1"/>
    <property type="molecule type" value="Genomic_DNA"/>
</dbReference>
<dbReference type="Gene3D" id="3.40.50.2300">
    <property type="match status" value="2"/>
</dbReference>
<name>E1X4Q9_HALMS</name>
<dbReference type="RefSeq" id="WP_014244912.1">
    <property type="nucleotide sequence ID" value="NC_016620.1"/>
</dbReference>
<dbReference type="Pfam" id="PF13407">
    <property type="entry name" value="Peripla_BP_4"/>
    <property type="match status" value="1"/>
</dbReference>
<comment type="subcellular location">
    <subcellularLocation>
        <location evidence="1">Cell envelope</location>
    </subcellularLocation>
</comment>
<evidence type="ECO:0000259" key="4">
    <source>
        <dbReference type="Pfam" id="PF13407"/>
    </source>
</evidence>
<dbReference type="Proteomes" id="UP000008963">
    <property type="component" value="Chromosome"/>
</dbReference>
<dbReference type="OrthoDB" id="245475at2"/>
<organism evidence="5 6">
    <name type="scientific">Halobacteriovorax marinus (strain ATCC BAA-682 / DSM 15412 / SJ)</name>
    <name type="common">Bacteriovorax marinus</name>
    <dbReference type="NCBI Taxonomy" id="862908"/>
    <lineage>
        <taxon>Bacteria</taxon>
        <taxon>Pseudomonadati</taxon>
        <taxon>Bdellovibrionota</taxon>
        <taxon>Bacteriovoracia</taxon>
        <taxon>Bacteriovoracales</taxon>
        <taxon>Halobacteriovoraceae</taxon>
        <taxon>Halobacteriovorax</taxon>
    </lineage>
</organism>
<evidence type="ECO:0000256" key="1">
    <source>
        <dbReference type="ARBA" id="ARBA00004196"/>
    </source>
</evidence>
<sequence length="350" mass="40692">MKILLLTLFLITPLSLFAKDGLRVTYISPDPIDTENEFWKNTTKQVMKAAKDLGIELEVLYTQSHYSYYTSMIDKVSKRPKETLPQYLLILPIKSTARNTLEKLEKVGVKTVFINAEVNENERESIGWPRQKYKNWIGEFYPDDYQAGRLVVSEVAKKCRKGSDVVAINGTHISNASLIREKSFEETSKELNLNLKQSFYGNWKKEKVGRMLPYIEGRYPNICGFFVSSDFMAEAILNSRLKKYQVCSIDWTKNGLQNVKDKKQLCTVGGHFLEPAFALVATFDYHHGYDFKNDFGLTYKSHFYIANQSNAKEILEKFIENKKPLNFKNYSKVFNKKIKKYNFNILKNYE</sequence>
<dbReference type="GO" id="GO:0030313">
    <property type="term" value="C:cell envelope"/>
    <property type="evidence" value="ECO:0007669"/>
    <property type="project" value="UniProtKB-SubCell"/>
</dbReference>
<dbReference type="InterPro" id="IPR028082">
    <property type="entry name" value="Peripla_BP_I"/>
</dbReference>
<dbReference type="GO" id="GO:0030246">
    <property type="term" value="F:carbohydrate binding"/>
    <property type="evidence" value="ECO:0007669"/>
    <property type="project" value="UniProtKB-ARBA"/>
</dbReference>
<keyword evidence="6" id="KW-1185">Reference proteome</keyword>
<accession>E1X4Q9</accession>
<comment type="similarity">
    <text evidence="2">Belongs to the bacterial solute-binding protein 2 family.</text>
</comment>
<reference evidence="6" key="1">
    <citation type="journal article" date="2013" name="ISME J.">
        <title>A small predatory core genome in the divergent marine Bacteriovorax marinus SJ and the terrestrial Bdellovibrio bacteriovorus.</title>
        <authorList>
            <person name="Crossman L.C."/>
            <person name="Chen H."/>
            <person name="Cerdeno-Tarraga A.M."/>
            <person name="Brooks K."/>
            <person name="Quail M.A."/>
            <person name="Pineiro S.A."/>
            <person name="Hobley L."/>
            <person name="Sockett R.E."/>
            <person name="Bentley S.D."/>
            <person name="Parkhill J."/>
            <person name="Williams H.N."/>
            <person name="Stine O.C."/>
        </authorList>
    </citation>
    <scope>NUCLEOTIDE SEQUENCE [LARGE SCALE GENOMIC DNA]</scope>
    <source>
        <strain evidence="6">ATCC BAA-682 / DSM 15412 / SJ</strain>
    </source>
</reference>
<evidence type="ECO:0000256" key="2">
    <source>
        <dbReference type="ARBA" id="ARBA00007639"/>
    </source>
</evidence>
<proteinExistence type="inferred from homology"/>
<evidence type="ECO:0000313" key="6">
    <source>
        <dbReference type="Proteomes" id="UP000008963"/>
    </source>
</evidence>
<dbReference type="SUPFAM" id="SSF53822">
    <property type="entry name" value="Periplasmic binding protein-like I"/>
    <property type="match status" value="1"/>
</dbReference>
<protein>
    <submittedName>
        <fullName evidence="5">Periplasmic protein</fullName>
    </submittedName>
</protein>
<dbReference type="InterPro" id="IPR025997">
    <property type="entry name" value="SBP_2_dom"/>
</dbReference>
<dbReference type="PANTHER" id="PTHR46847:SF1">
    <property type="entry name" value="D-ALLOSE-BINDING PERIPLASMIC PROTEIN-RELATED"/>
    <property type="match status" value="1"/>
</dbReference>
<dbReference type="CDD" id="cd06324">
    <property type="entry name" value="PBP1_ABC_sugar_binding-like"/>
    <property type="match status" value="1"/>
</dbReference>
<dbReference type="KEGG" id="bmx:BMS_2337"/>
<gene>
    <name evidence="5" type="ordered locus">BMS_2337</name>
</gene>
<dbReference type="eggNOG" id="COG1879">
    <property type="taxonomic scope" value="Bacteria"/>
</dbReference>
<keyword evidence="3" id="KW-0732">Signal</keyword>
<evidence type="ECO:0000313" key="5">
    <source>
        <dbReference type="EMBL" id="CBW27135.1"/>
    </source>
</evidence>
<dbReference type="HOGENOM" id="CLU_048104_0_0_7"/>
<dbReference type="PANTHER" id="PTHR46847">
    <property type="entry name" value="D-ALLOSE-BINDING PERIPLASMIC PROTEIN-RELATED"/>
    <property type="match status" value="1"/>
</dbReference>
<dbReference type="PATRIC" id="fig|862908.3.peg.2225"/>
<dbReference type="AlphaFoldDB" id="E1X4Q9"/>
<dbReference type="STRING" id="862908.BMS_2337"/>
<evidence type="ECO:0000256" key="3">
    <source>
        <dbReference type="ARBA" id="ARBA00022729"/>
    </source>
</evidence>
<feature type="domain" description="Periplasmic binding protein" evidence="4">
    <location>
        <begin position="33"/>
        <end position="269"/>
    </location>
</feature>